<evidence type="ECO:0000313" key="14">
    <source>
        <dbReference type="Proteomes" id="UP000076722"/>
    </source>
</evidence>
<keyword evidence="14" id="KW-1185">Reference proteome</keyword>
<feature type="region of interest" description="Disordered" evidence="10">
    <location>
        <begin position="170"/>
        <end position="189"/>
    </location>
</feature>
<dbReference type="InterPro" id="IPR002562">
    <property type="entry name" value="3'-5'_exonuclease_dom"/>
</dbReference>
<feature type="domain" description="DUF6729" evidence="12">
    <location>
        <begin position="308"/>
        <end position="471"/>
    </location>
</feature>
<feature type="compositionally biased region" description="Basic and acidic residues" evidence="10">
    <location>
        <begin position="1"/>
        <end position="22"/>
    </location>
</feature>
<organism evidence="13 14">
    <name type="scientific">Sistotremastrum niveocremeum HHB9708</name>
    <dbReference type="NCBI Taxonomy" id="1314777"/>
    <lineage>
        <taxon>Eukaryota</taxon>
        <taxon>Fungi</taxon>
        <taxon>Dikarya</taxon>
        <taxon>Basidiomycota</taxon>
        <taxon>Agaricomycotina</taxon>
        <taxon>Agaricomycetes</taxon>
        <taxon>Sistotremastrales</taxon>
        <taxon>Sistotremastraceae</taxon>
        <taxon>Sertulicium</taxon>
        <taxon>Sertulicium niveocremeum</taxon>
    </lineage>
</organism>
<dbReference type="InterPro" id="IPR046616">
    <property type="entry name" value="DUF6729"/>
</dbReference>
<dbReference type="GO" id="GO:0006139">
    <property type="term" value="P:nucleobase-containing compound metabolic process"/>
    <property type="evidence" value="ECO:0007669"/>
    <property type="project" value="InterPro"/>
</dbReference>
<feature type="compositionally biased region" description="Basic and acidic residues" evidence="10">
    <location>
        <begin position="983"/>
        <end position="992"/>
    </location>
</feature>
<dbReference type="InterPro" id="IPR012337">
    <property type="entry name" value="RNaseH-like_sf"/>
</dbReference>
<reference evidence="13 14" key="1">
    <citation type="journal article" date="2016" name="Mol. Biol. Evol.">
        <title>Comparative Genomics of Early-Diverging Mushroom-Forming Fungi Provides Insights into the Origins of Lignocellulose Decay Capabilities.</title>
        <authorList>
            <person name="Nagy L.G."/>
            <person name="Riley R."/>
            <person name="Tritt A."/>
            <person name="Adam C."/>
            <person name="Daum C."/>
            <person name="Floudas D."/>
            <person name="Sun H."/>
            <person name="Yadav J.S."/>
            <person name="Pangilinan J."/>
            <person name="Larsson K.H."/>
            <person name="Matsuura K."/>
            <person name="Barry K."/>
            <person name="Labutti K."/>
            <person name="Kuo R."/>
            <person name="Ohm R.A."/>
            <person name="Bhattacharya S.S."/>
            <person name="Shirouzu T."/>
            <person name="Yoshinaga Y."/>
            <person name="Martin F.M."/>
            <person name="Grigoriev I.V."/>
            <person name="Hibbett D.S."/>
        </authorList>
    </citation>
    <scope>NUCLEOTIDE SEQUENCE [LARGE SCALE GENOMIC DNA]</scope>
    <source>
        <strain evidence="13 14">HHB9708</strain>
    </source>
</reference>
<keyword evidence="2" id="KW-0540">Nuclease</keyword>
<evidence type="ECO:0000256" key="8">
    <source>
        <dbReference type="ARBA" id="ARBA00040531"/>
    </source>
</evidence>
<evidence type="ECO:0000256" key="5">
    <source>
        <dbReference type="ARBA" id="ARBA00022839"/>
    </source>
</evidence>
<evidence type="ECO:0000256" key="10">
    <source>
        <dbReference type="SAM" id="MobiDB-lite"/>
    </source>
</evidence>
<feature type="region of interest" description="Disordered" evidence="10">
    <location>
        <begin position="1"/>
        <end position="86"/>
    </location>
</feature>
<dbReference type="GO" id="GO:0046872">
    <property type="term" value="F:metal ion binding"/>
    <property type="evidence" value="ECO:0007669"/>
    <property type="project" value="UniProtKB-KW"/>
</dbReference>
<evidence type="ECO:0000256" key="7">
    <source>
        <dbReference type="ARBA" id="ARBA00023242"/>
    </source>
</evidence>
<dbReference type="GO" id="GO:0005634">
    <property type="term" value="C:nucleus"/>
    <property type="evidence" value="ECO:0007669"/>
    <property type="project" value="UniProtKB-SubCell"/>
</dbReference>
<dbReference type="PANTHER" id="PTHR13620:SF109">
    <property type="entry name" value="3'-5' EXONUCLEASE"/>
    <property type="match status" value="1"/>
</dbReference>
<dbReference type="SUPFAM" id="SSF53098">
    <property type="entry name" value="Ribonuclease H-like"/>
    <property type="match status" value="1"/>
</dbReference>
<dbReference type="CDD" id="cd06141">
    <property type="entry name" value="WRN_exo"/>
    <property type="match status" value="1"/>
</dbReference>
<protein>
    <recommendedName>
        <fullName evidence="8">3'-5' exonuclease</fullName>
    </recommendedName>
    <alternativeName>
        <fullName evidence="9">Werner Syndrome-like exonuclease</fullName>
    </alternativeName>
</protein>
<comment type="subcellular location">
    <subcellularLocation>
        <location evidence="1">Nucleus</location>
    </subcellularLocation>
</comment>
<dbReference type="InterPro" id="IPR036397">
    <property type="entry name" value="RNaseH_sf"/>
</dbReference>
<dbReference type="Proteomes" id="UP000076722">
    <property type="component" value="Unassembled WGS sequence"/>
</dbReference>
<keyword evidence="7" id="KW-0539">Nucleus</keyword>
<dbReference type="InterPro" id="IPR051132">
    <property type="entry name" value="3-5_Exonuclease_domain"/>
</dbReference>
<keyword evidence="4" id="KW-0378">Hydrolase</keyword>
<evidence type="ECO:0000256" key="9">
    <source>
        <dbReference type="ARBA" id="ARBA00042761"/>
    </source>
</evidence>
<dbReference type="EMBL" id="KV419419">
    <property type="protein sequence ID" value="KZS90707.1"/>
    <property type="molecule type" value="Genomic_DNA"/>
</dbReference>
<evidence type="ECO:0000256" key="1">
    <source>
        <dbReference type="ARBA" id="ARBA00004123"/>
    </source>
</evidence>
<evidence type="ECO:0000313" key="13">
    <source>
        <dbReference type="EMBL" id="KZS90707.1"/>
    </source>
</evidence>
<dbReference type="PANTHER" id="PTHR13620">
    <property type="entry name" value="3-5 EXONUCLEASE"/>
    <property type="match status" value="1"/>
</dbReference>
<feature type="compositionally biased region" description="Basic residues" evidence="10">
    <location>
        <begin position="45"/>
        <end position="57"/>
    </location>
</feature>
<accession>A0A164RN15</accession>
<dbReference type="Pfam" id="PF01612">
    <property type="entry name" value="DNA_pol_A_exo1"/>
    <property type="match status" value="1"/>
</dbReference>
<dbReference type="GO" id="GO:0008408">
    <property type="term" value="F:3'-5' exonuclease activity"/>
    <property type="evidence" value="ECO:0007669"/>
    <property type="project" value="InterPro"/>
</dbReference>
<evidence type="ECO:0000256" key="3">
    <source>
        <dbReference type="ARBA" id="ARBA00022723"/>
    </source>
</evidence>
<dbReference type="Gene3D" id="3.30.420.10">
    <property type="entry name" value="Ribonuclease H-like superfamily/Ribonuclease H"/>
    <property type="match status" value="1"/>
</dbReference>
<keyword evidence="3" id="KW-0479">Metal-binding</keyword>
<evidence type="ECO:0000259" key="12">
    <source>
        <dbReference type="Pfam" id="PF20499"/>
    </source>
</evidence>
<name>A0A164RN15_9AGAM</name>
<dbReference type="Pfam" id="PF20499">
    <property type="entry name" value="DUF6729"/>
    <property type="match status" value="1"/>
</dbReference>
<feature type="domain" description="3'-5' exonuclease" evidence="11">
    <location>
        <begin position="674"/>
        <end position="835"/>
    </location>
</feature>
<feature type="compositionally biased region" description="Pro residues" evidence="10">
    <location>
        <begin position="71"/>
        <end position="81"/>
    </location>
</feature>
<proteinExistence type="predicted"/>
<dbReference type="OrthoDB" id="1920326at2759"/>
<evidence type="ECO:0000259" key="11">
    <source>
        <dbReference type="Pfam" id="PF01612"/>
    </source>
</evidence>
<feature type="region of interest" description="Disordered" evidence="10">
    <location>
        <begin position="130"/>
        <end position="149"/>
    </location>
</feature>
<dbReference type="STRING" id="1314777.A0A164RN15"/>
<feature type="region of interest" description="Disordered" evidence="10">
    <location>
        <begin position="981"/>
        <end position="1030"/>
    </location>
</feature>
<evidence type="ECO:0000256" key="4">
    <source>
        <dbReference type="ARBA" id="ARBA00022801"/>
    </source>
</evidence>
<evidence type="ECO:0000256" key="2">
    <source>
        <dbReference type="ARBA" id="ARBA00022722"/>
    </source>
</evidence>
<evidence type="ECO:0000256" key="6">
    <source>
        <dbReference type="ARBA" id="ARBA00022842"/>
    </source>
</evidence>
<keyword evidence="5" id="KW-0269">Exonuclease</keyword>
<dbReference type="GO" id="GO:0003676">
    <property type="term" value="F:nucleic acid binding"/>
    <property type="evidence" value="ECO:0007669"/>
    <property type="project" value="InterPro"/>
</dbReference>
<sequence>MDSPAEDKEPKTRGRPKGKQDGPRPPGAPKRGRPPNAPGEEKPTKSKGKGSKGKGKGKAKESQIAAASPSSSPPSAQPPASPSLQPTLDIALVPSTSTGPLSDDYDDYNIGEQLSNEELAELSRFDDQVTISTHGPDAPAADNSSSNTHGLVIDPQLLALSNPVAQVSNQPTPVQMQTNTNTTEASVSTAEERVEVYDLRQQLARAVAVSRPKPFFTNHSVDYAIDEDDDENEDTVDVTGNEIGDDGQVEAVQEIGKAWFKRPKYMPKWLYNYFADTISRMIMRKEVDDHRKYATPLIFSNTHNVPASFWINPPEPVVVLATGKMDPTLLYRPPIFLWLPHFYAQLKCPACQKPLEKCGALRPRRIVDLENCFYIVAWRYRCTSQGGCRKAFAGWGQRLLASLPAHIRLAFPAMLSHRSGLSHRVINHLRVANQHKMGPAGCQSLLFELHTLRFNILHNQYLEVLMERALEAHKPQGATVTASYMFPRAPEFGNFGDPDRYAGFVPSETYLTAMLNRAIERDEPDANQHTSCLAPDQLAIDDSFKVVKHIAKIDGIPVFNALWTLMDSRYIRCQVLTLTKSHEERSGPFMELANTVDRFGFSDPQICYSDDPKKDERLVYSAFPSMASDLVLVPSLSGLDPFQSPEDIEVIHLRNSGLIEACMASMISTASDNATPLCVSLDAEWNISRPTGVSILQLLFHSSPSVVYIIHVHQLKQLPPSLLRLLISGNFYKIGSSVKGDLTRLQNQFPALCLDNHAGCIDLKRYAIELGILGTTESGSLDSLTRKLLGTYLPKDENIRQCDAWEDQKLRTELEEYAVRDVCASFRIFEKMQEIAQNHHVQATTPANTRVALLTHAGGEIAAYGFISPNQTAVLDGIRVRVPTKSRVIIEIDELMIPSAAAILYLLPQATRSRKTKSGCQRLGDIQGASGGTNFSLVVPIALLIQDHGMTNRQSRGVGHETNTRPDPIIQDIGSVEAPYHALHNDNSDKGVEQPGISEHDSDDDPHEMDSLENQSTATAPAPDNVPPIIDSEITDTVDKIIAAVDAPNDTHTRIKKDIFHAFHMIPLPINHGTRATFLRIFRDHMMRWDPVIKKQIETFCQDKFKLSFNQMLIRYPRFITTRIPRFVPSPSVLVPALQYVINHFADSQDAKTGAPLFNQVAHEKAAAVVELARQGYLSDIDGLPVYEKAGVDQYGLQKFRSTRGTNKVEGGPHGDIYRKFGALNGPRLAVNCLTDHRTWYNLQAFAKHIYNADWEYHHNLGLINRTSFLLNYLSDFIDGAQSYSDWCNGDLYETSPETFGICAFPETLRNRLNMQPFSFAAAEQFKLKESNDWLRRRQGLALPVLPLCSDSSRRYFRSKIQDYVRDAANDQHHQVNYLQFARDWNTTADGSDRFYVTAEILAGYGKSWGKSNNIAASQEIMAAELKATARTQTAFQAENSQFPVFLQGHPTAPQPQQGVRESFNSLAGSSISDLPAISHPIPIRPPASPPRQNVQIDRADAMIDNNVHAFDLQTNDQNLPYETEVQENPGPGPQTLKRRREVVASGKRKPTFSDVPNLAQLHVKNVEGWKGVEALTRVVLVPLVQTNNIQASI</sequence>
<keyword evidence="6" id="KW-0460">Magnesium</keyword>
<gene>
    <name evidence="13" type="ORF">SISNIDRAFT_551331</name>
</gene>